<keyword evidence="3" id="KW-1185">Reference proteome</keyword>
<dbReference type="Gene3D" id="3.40.50.150">
    <property type="entry name" value="Vaccinia Virus protein VP39"/>
    <property type="match status" value="1"/>
</dbReference>
<proteinExistence type="predicted"/>
<dbReference type="Pfam" id="PF13489">
    <property type="entry name" value="Methyltransf_23"/>
    <property type="match status" value="1"/>
</dbReference>
<dbReference type="EMBL" id="WEGH01000001">
    <property type="protein sequence ID" value="MQY03777.1"/>
    <property type="molecule type" value="Genomic_DNA"/>
</dbReference>
<feature type="transmembrane region" description="Helical" evidence="1">
    <location>
        <begin position="15"/>
        <end position="37"/>
    </location>
</feature>
<keyword evidence="1" id="KW-0472">Membrane</keyword>
<name>A0A7K0BRL9_9ACTN</name>
<evidence type="ECO:0008006" key="4">
    <source>
        <dbReference type="Google" id="ProtNLM"/>
    </source>
</evidence>
<dbReference type="AlphaFoldDB" id="A0A7K0BRL9"/>
<evidence type="ECO:0000313" key="3">
    <source>
        <dbReference type="Proteomes" id="UP000487268"/>
    </source>
</evidence>
<dbReference type="CDD" id="cd02440">
    <property type="entry name" value="AdoMet_MTases"/>
    <property type="match status" value="1"/>
</dbReference>
<reference evidence="2 3" key="1">
    <citation type="submission" date="2019-10" db="EMBL/GenBank/DDBJ databases">
        <title>Actinomadura rubteroloni sp. nov. and Actinomadura macrotermitis sp. nov., isolated from the gut of fungus growing-termite Macrotermes natalensis.</title>
        <authorList>
            <person name="Benndorf R."/>
            <person name="Martin K."/>
            <person name="Kuefner M."/>
            <person name="De Beer W."/>
            <person name="Kaster A.-K."/>
            <person name="Vollmers J."/>
            <person name="Poulsen M."/>
            <person name="Beemelmanns C."/>
        </authorList>
    </citation>
    <scope>NUCLEOTIDE SEQUENCE [LARGE SCALE GENOMIC DNA]</scope>
    <source>
        <strain evidence="2 3">RB68</strain>
    </source>
</reference>
<evidence type="ECO:0000313" key="2">
    <source>
        <dbReference type="EMBL" id="MQY03777.1"/>
    </source>
</evidence>
<dbReference type="SUPFAM" id="SSF53335">
    <property type="entry name" value="S-adenosyl-L-methionine-dependent methyltransferases"/>
    <property type="match status" value="1"/>
</dbReference>
<keyword evidence="1" id="KW-1133">Transmembrane helix</keyword>
<gene>
    <name evidence="2" type="ORF">ACRB68_18230</name>
</gene>
<sequence>MIHATNYWHNHSDHWHYQSMIIFVCGLVACGMAAGALRLRRRLAALTVLTTPQDGPPPAGDDYTLILAAGVRVPGPVRDAAAAHARAHGLAVLDLVPADLRTEEALDLARAVDPRAYRRQRTGLGRGAGHALLVHRDVRRRLDLPATTGLGPGEFAEATVRARQYTARADLAVAGVPARRDLTGRRTWLTASSLMVPPELTVPKTITVSVAGYALVALCLVLDPLWGLLPLAAYSAAPRVATAKIRPYDRHRAAWLRALDTPLTWWRTLRAPRTSWERHRDELRRKSRRWHLDRMNGDLFEERRETCPWCGSSDLRRHLVTRDTVMAKPGRFVLERCGGCGHVFQNPRLNPQGLAFYYKDVYDGLAAGGTEHIFSAQTRWYRDRAELVQRHCEPRTWLDVGAGHGHFCATAAEVLPRTRFDGLDLSAGIEEAARRGWVRRAVRGEFQAIAADVAGGYDVVSMNHYLEHTADPLGELDAAVTALAPGGHLLIELPDPECALGRLLRGFWIAWLPPQHLSMIPMGNLTEALRRRGLEIVEAGRRGVRDEPDLTTGAVLLANALGPDPRRPWATARPGPAAARRALAYAAVAPLLVLAVLADLLRPNTSNAYRVLAKLPDDPA</sequence>
<feature type="transmembrane region" description="Helical" evidence="1">
    <location>
        <begin position="210"/>
        <end position="229"/>
    </location>
</feature>
<evidence type="ECO:0000256" key="1">
    <source>
        <dbReference type="SAM" id="Phobius"/>
    </source>
</evidence>
<dbReference type="InterPro" id="IPR029063">
    <property type="entry name" value="SAM-dependent_MTases_sf"/>
</dbReference>
<comment type="caution">
    <text evidence="2">The sequence shown here is derived from an EMBL/GenBank/DDBJ whole genome shotgun (WGS) entry which is preliminary data.</text>
</comment>
<organism evidence="2 3">
    <name type="scientific">Actinomadura macrotermitis</name>
    <dbReference type="NCBI Taxonomy" id="2585200"/>
    <lineage>
        <taxon>Bacteria</taxon>
        <taxon>Bacillati</taxon>
        <taxon>Actinomycetota</taxon>
        <taxon>Actinomycetes</taxon>
        <taxon>Streptosporangiales</taxon>
        <taxon>Thermomonosporaceae</taxon>
        <taxon>Actinomadura</taxon>
    </lineage>
</organism>
<accession>A0A7K0BRL9</accession>
<dbReference type="Proteomes" id="UP000487268">
    <property type="component" value="Unassembled WGS sequence"/>
</dbReference>
<keyword evidence="1" id="KW-0812">Transmembrane</keyword>
<protein>
    <recommendedName>
        <fullName evidence="4">Methyltransferase domain-containing protein</fullName>
    </recommendedName>
</protein>
<dbReference type="PANTHER" id="PTHR43861">
    <property type="entry name" value="TRANS-ACONITATE 2-METHYLTRANSFERASE-RELATED"/>
    <property type="match status" value="1"/>
</dbReference>